<name>X0VIL3_9ZZZZ</name>
<dbReference type="Gene3D" id="3.40.1190.20">
    <property type="match status" value="1"/>
</dbReference>
<sequence>MKALLFGEILWDIINSKPYIGGAPFNLAAHLTKMGLKSTLISSVGKDALGRKALKEVEKRSIDSTFIRVHPHLPTGIVEVSLDERGHPTYLIKENVAWDNIILDQDLADSSA</sequence>
<evidence type="ECO:0000313" key="2">
    <source>
        <dbReference type="EMBL" id="GAG12338.1"/>
    </source>
</evidence>
<dbReference type="Pfam" id="PF00294">
    <property type="entry name" value="PfkB"/>
    <property type="match status" value="1"/>
</dbReference>
<dbReference type="AlphaFoldDB" id="X0VIL3"/>
<feature type="non-terminal residue" evidence="2">
    <location>
        <position position="112"/>
    </location>
</feature>
<proteinExistence type="predicted"/>
<reference evidence="2" key="1">
    <citation type="journal article" date="2014" name="Front. Microbiol.">
        <title>High frequency of phylogenetically diverse reductive dehalogenase-homologous genes in deep subseafloor sedimentary metagenomes.</title>
        <authorList>
            <person name="Kawai M."/>
            <person name="Futagami T."/>
            <person name="Toyoda A."/>
            <person name="Takaki Y."/>
            <person name="Nishi S."/>
            <person name="Hori S."/>
            <person name="Arai W."/>
            <person name="Tsubouchi T."/>
            <person name="Morono Y."/>
            <person name="Uchiyama I."/>
            <person name="Ito T."/>
            <person name="Fujiyama A."/>
            <person name="Inagaki F."/>
            <person name="Takami H."/>
        </authorList>
    </citation>
    <scope>NUCLEOTIDE SEQUENCE</scope>
    <source>
        <strain evidence="2">Expedition CK06-06</strain>
    </source>
</reference>
<dbReference type="SUPFAM" id="SSF53613">
    <property type="entry name" value="Ribokinase-like"/>
    <property type="match status" value="1"/>
</dbReference>
<dbReference type="InterPro" id="IPR029056">
    <property type="entry name" value="Ribokinase-like"/>
</dbReference>
<dbReference type="EMBL" id="BARS01027486">
    <property type="protein sequence ID" value="GAG12338.1"/>
    <property type="molecule type" value="Genomic_DNA"/>
</dbReference>
<evidence type="ECO:0000259" key="1">
    <source>
        <dbReference type="Pfam" id="PF00294"/>
    </source>
</evidence>
<dbReference type="InterPro" id="IPR011611">
    <property type="entry name" value="PfkB_dom"/>
</dbReference>
<gene>
    <name evidence="2" type="ORF">S01H1_43173</name>
</gene>
<comment type="caution">
    <text evidence="2">The sequence shown here is derived from an EMBL/GenBank/DDBJ whole genome shotgun (WGS) entry which is preliminary data.</text>
</comment>
<feature type="domain" description="Carbohydrate kinase PfkB" evidence="1">
    <location>
        <begin position="19"/>
        <end position="95"/>
    </location>
</feature>
<protein>
    <recommendedName>
        <fullName evidence="1">Carbohydrate kinase PfkB domain-containing protein</fullName>
    </recommendedName>
</protein>
<organism evidence="2">
    <name type="scientific">marine sediment metagenome</name>
    <dbReference type="NCBI Taxonomy" id="412755"/>
    <lineage>
        <taxon>unclassified sequences</taxon>
        <taxon>metagenomes</taxon>
        <taxon>ecological metagenomes</taxon>
    </lineage>
</organism>
<accession>X0VIL3</accession>